<keyword evidence="4" id="KW-0479">Metal-binding</keyword>
<keyword evidence="5" id="KW-0677">Repeat</keyword>
<reference evidence="8" key="1">
    <citation type="submission" date="2025-08" db="UniProtKB">
        <authorList>
            <consortium name="Ensembl"/>
        </authorList>
    </citation>
    <scope>IDENTIFICATION</scope>
</reference>
<dbReference type="GO" id="GO:0012505">
    <property type="term" value="C:endomembrane system"/>
    <property type="evidence" value="ECO:0007669"/>
    <property type="project" value="UniProtKB-SubCell"/>
</dbReference>
<comment type="subcellular location">
    <subcellularLocation>
        <location evidence="2">Cytoplasm</location>
    </subcellularLocation>
    <subcellularLocation>
        <location evidence="1">Endomembrane system</location>
    </subcellularLocation>
</comment>
<dbReference type="GO" id="GO:0046872">
    <property type="term" value="F:metal ion binding"/>
    <property type="evidence" value="ECO:0007669"/>
    <property type="project" value="UniProtKB-KW"/>
</dbReference>
<accession>A0A8C4Q2I2</accession>
<evidence type="ECO:0000313" key="8">
    <source>
        <dbReference type="Ensembl" id="ENSEBUP00000009010.1"/>
    </source>
</evidence>
<protein>
    <submittedName>
        <fullName evidence="8">Uncharacterized protein</fullName>
    </submittedName>
</protein>
<dbReference type="InterPro" id="IPR011992">
    <property type="entry name" value="EF-hand-dom_pair"/>
</dbReference>
<dbReference type="GO" id="GO:0110158">
    <property type="term" value="C:calpain complex"/>
    <property type="evidence" value="ECO:0007669"/>
    <property type="project" value="TreeGrafter"/>
</dbReference>
<evidence type="ECO:0000256" key="2">
    <source>
        <dbReference type="ARBA" id="ARBA00004496"/>
    </source>
</evidence>
<evidence type="ECO:0000256" key="3">
    <source>
        <dbReference type="ARBA" id="ARBA00022490"/>
    </source>
</evidence>
<dbReference type="Proteomes" id="UP000694388">
    <property type="component" value="Unplaced"/>
</dbReference>
<evidence type="ECO:0000256" key="7">
    <source>
        <dbReference type="ARBA" id="ARBA00023136"/>
    </source>
</evidence>
<keyword evidence="3" id="KW-0963">Cytoplasm</keyword>
<dbReference type="SUPFAM" id="SSF47473">
    <property type="entry name" value="EF-hand"/>
    <property type="match status" value="1"/>
</dbReference>
<evidence type="ECO:0000256" key="6">
    <source>
        <dbReference type="ARBA" id="ARBA00022837"/>
    </source>
</evidence>
<evidence type="ECO:0000256" key="1">
    <source>
        <dbReference type="ARBA" id="ARBA00004308"/>
    </source>
</evidence>
<dbReference type="PANTHER" id="PTHR46735:SF3">
    <property type="entry name" value="CALPAIN SMALL SUBUNIT 1-RELATED"/>
    <property type="match status" value="1"/>
</dbReference>
<sequence length="181" mass="20543">MPFPTFKSFPRIDLSAPEEAVEISTELENKNDDITEEQFVNFVNSVLPESLQLTTEACHQLTLPAKDTNGCLDEQQARMFVNHVCQLQEIFQVADQRSSLKIDHSNLSQTLQSAGFNLDPEVCLATWRRFAGPDGALDFSQFICCASHLRRLCGSHVTMKQKGEWHIPDINEWLLQSMESE</sequence>
<keyword evidence="9" id="KW-1185">Reference proteome</keyword>
<keyword evidence="6" id="KW-0106">Calcium</keyword>
<dbReference type="Ensembl" id="ENSEBUT00000009527.1">
    <property type="protein sequence ID" value="ENSEBUP00000009010.1"/>
    <property type="gene ID" value="ENSEBUG00000005834.1"/>
</dbReference>
<organism evidence="8 9">
    <name type="scientific">Eptatretus burgeri</name>
    <name type="common">Inshore hagfish</name>
    <dbReference type="NCBI Taxonomy" id="7764"/>
    <lineage>
        <taxon>Eukaryota</taxon>
        <taxon>Metazoa</taxon>
        <taxon>Chordata</taxon>
        <taxon>Craniata</taxon>
        <taxon>Vertebrata</taxon>
        <taxon>Cyclostomata</taxon>
        <taxon>Myxini</taxon>
        <taxon>Myxiniformes</taxon>
        <taxon>Myxinidae</taxon>
        <taxon>Eptatretinae</taxon>
        <taxon>Eptatretus</taxon>
    </lineage>
</organism>
<dbReference type="AlphaFoldDB" id="A0A8C4Q2I2"/>
<proteinExistence type="predicted"/>
<dbReference type="PANTHER" id="PTHR46735">
    <property type="entry name" value="CALPAIN, SMALL SUBUNIT 1 A-RELATED"/>
    <property type="match status" value="1"/>
</dbReference>
<evidence type="ECO:0000313" key="9">
    <source>
        <dbReference type="Proteomes" id="UP000694388"/>
    </source>
</evidence>
<evidence type="ECO:0000256" key="5">
    <source>
        <dbReference type="ARBA" id="ARBA00022737"/>
    </source>
</evidence>
<dbReference type="Gene3D" id="1.10.238.10">
    <property type="entry name" value="EF-hand"/>
    <property type="match status" value="1"/>
</dbReference>
<evidence type="ECO:0000256" key="4">
    <source>
        <dbReference type="ARBA" id="ARBA00022723"/>
    </source>
</evidence>
<reference evidence="8" key="2">
    <citation type="submission" date="2025-09" db="UniProtKB">
        <authorList>
            <consortium name="Ensembl"/>
        </authorList>
    </citation>
    <scope>IDENTIFICATION</scope>
</reference>
<name>A0A8C4Q2I2_EPTBU</name>
<keyword evidence="7" id="KW-0472">Membrane</keyword>